<feature type="region of interest" description="Disordered" evidence="6">
    <location>
        <begin position="327"/>
        <end position="358"/>
    </location>
</feature>
<organism evidence="11 12">
    <name type="scientific">Denitrobaculum tricleocarpae</name>
    <dbReference type="NCBI Taxonomy" id="2591009"/>
    <lineage>
        <taxon>Bacteria</taxon>
        <taxon>Pseudomonadati</taxon>
        <taxon>Pseudomonadota</taxon>
        <taxon>Alphaproteobacteria</taxon>
        <taxon>Rhodospirillales</taxon>
        <taxon>Rhodospirillaceae</taxon>
        <taxon>Denitrobaculum</taxon>
    </lineage>
</organism>
<dbReference type="GO" id="GO:0007165">
    <property type="term" value="P:signal transduction"/>
    <property type="evidence" value="ECO:0007669"/>
    <property type="project" value="UniProtKB-KW"/>
</dbReference>
<keyword evidence="7" id="KW-0812">Transmembrane</keyword>
<dbReference type="EMBL" id="VHSH01000001">
    <property type="protein sequence ID" value="TQV83634.1"/>
    <property type="molecule type" value="Genomic_DNA"/>
</dbReference>
<dbReference type="PROSITE" id="PS50885">
    <property type="entry name" value="HAMP"/>
    <property type="match status" value="1"/>
</dbReference>
<evidence type="ECO:0000259" key="9">
    <source>
        <dbReference type="PROSITE" id="PS50192"/>
    </source>
</evidence>
<comment type="similarity">
    <text evidence="4">Belongs to the methyl-accepting chemotaxis (MCP) protein family.</text>
</comment>
<gene>
    <name evidence="11" type="ORF">FKG95_03320</name>
</gene>
<comment type="caution">
    <text evidence="11">The sequence shown here is derived from an EMBL/GenBank/DDBJ whole genome shotgun (WGS) entry which is preliminary data.</text>
</comment>
<dbReference type="OrthoDB" id="9814202at2"/>
<dbReference type="Gene3D" id="1.10.287.950">
    <property type="entry name" value="Methyl-accepting chemotaxis protein"/>
    <property type="match status" value="1"/>
</dbReference>
<evidence type="ECO:0000256" key="4">
    <source>
        <dbReference type="ARBA" id="ARBA00029447"/>
    </source>
</evidence>
<dbReference type="SUPFAM" id="SSF58104">
    <property type="entry name" value="Methyl-accepting chemotaxis protein (MCP) signaling domain"/>
    <property type="match status" value="1"/>
</dbReference>
<evidence type="ECO:0000256" key="6">
    <source>
        <dbReference type="SAM" id="MobiDB-lite"/>
    </source>
</evidence>
<evidence type="ECO:0000313" key="11">
    <source>
        <dbReference type="EMBL" id="TQV83634.1"/>
    </source>
</evidence>
<dbReference type="InterPro" id="IPR000727">
    <property type="entry name" value="T_SNARE_dom"/>
</dbReference>
<reference evidence="11 12" key="1">
    <citation type="submission" date="2019-06" db="EMBL/GenBank/DDBJ databases">
        <title>Whole genome sequence for Rhodospirillaceae sp. R148.</title>
        <authorList>
            <person name="Wang G."/>
        </authorList>
    </citation>
    <scope>NUCLEOTIDE SEQUENCE [LARGE SCALE GENOMIC DNA]</scope>
    <source>
        <strain evidence="11 12">R148</strain>
    </source>
</reference>
<proteinExistence type="inferred from homology"/>
<dbReference type="Proteomes" id="UP000315252">
    <property type="component" value="Unassembled WGS sequence"/>
</dbReference>
<dbReference type="Pfam" id="PF00015">
    <property type="entry name" value="MCPsignal"/>
    <property type="match status" value="1"/>
</dbReference>
<accession>A0A545U2H2</accession>
<evidence type="ECO:0000256" key="7">
    <source>
        <dbReference type="SAM" id="Phobius"/>
    </source>
</evidence>
<feature type="domain" description="HAMP" evidence="10">
    <location>
        <begin position="229"/>
        <end position="282"/>
    </location>
</feature>
<dbReference type="CDD" id="cd06225">
    <property type="entry name" value="HAMP"/>
    <property type="match status" value="1"/>
</dbReference>
<dbReference type="PROSITE" id="PS50192">
    <property type="entry name" value="T_SNARE"/>
    <property type="match status" value="1"/>
</dbReference>
<dbReference type="AlphaFoldDB" id="A0A545U2H2"/>
<dbReference type="Pfam" id="PF00672">
    <property type="entry name" value="HAMP"/>
    <property type="match status" value="1"/>
</dbReference>
<sequence length="578" mass="59716">MLQLSNASIRIKSLIAPGIAVLAMLAVTAAFLVSFERSSALEEEAAKAITQATKISAIRVDLNRAHASILRATVWTANSVTQENIDAVSSQALATMQSVHEGIDVMIADQPAPSSQEKVAQDGEETAEAAPPRLEAVSRALSDYAKAAASVVDEMGDDLFMATMNLNDAEAQLTNVSTLLAEIAQSMQTRAEDLQAQARASLFQQLVIVLSVLAVGAAMSLGAAFLMARAISGPVTGLTAVMTRLADKDTSVEIPNRGQKDEIGQMAGAVQIFKDNAIERQRLEEAAAAESAAKEQRAAAIEKLISGFDQAVSDILRSVSNSASGLDETAQRMSSVAEQTKSQSHAAASASGQTTENVQTVAAASEELASSIQEISRQVAQSKNIADEAVSEAKGTNEKVQGLAEMAKKISEVVTLIQDIAEQTNLLALNATIEAARAGEAGKGFAVVASEVKNLATQTAGATEEIGAQVSSIQDATNGAAEAISSIGGTIEKINEITTGIAAAVEEQSAATGEISSNAQRAASGTQETASTVTEVAEAAGQTGSASGEVLNAARELSSQSDNLRSEIEQFLSGIRAA</sequence>
<dbReference type="Gene3D" id="6.10.340.10">
    <property type="match status" value="1"/>
</dbReference>
<evidence type="ECO:0000256" key="3">
    <source>
        <dbReference type="ARBA" id="ARBA00023224"/>
    </source>
</evidence>
<dbReference type="RefSeq" id="WP_142894871.1">
    <property type="nucleotide sequence ID" value="NZ_ML660052.1"/>
</dbReference>
<evidence type="ECO:0000313" key="12">
    <source>
        <dbReference type="Proteomes" id="UP000315252"/>
    </source>
</evidence>
<dbReference type="InterPro" id="IPR004089">
    <property type="entry name" value="MCPsignal_dom"/>
</dbReference>
<evidence type="ECO:0000256" key="1">
    <source>
        <dbReference type="ARBA" id="ARBA00004429"/>
    </source>
</evidence>
<evidence type="ECO:0000259" key="10">
    <source>
        <dbReference type="PROSITE" id="PS50885"/>
    </source>
</evidence>
<feature type="compositionally biased region" description="Low complexity" evidence="6">
    <location>
        <begin position="342"/>
        <end position="351"/>
    </location>
</feature>
<comment type="subcellular location">
    <subcellularLocation>
        <location evidence="1">Cell inner membrane</location>
        <topology evidence="1">Multi-pass membrane protein</topology>
    </subcellularLocation>
</comment>
<name>A0A545U2H2_9PROT</name>
<dbReference type="InterPro" id="IPR003660">
    <property type="entry name" value="HAMP_dom"/>
</dbReference>
<feature type="transmembrane region" description="Helical" evidence="7">
    <location>
        <begin position="14"/>
        <end position="35"/>
    </location>
</feature>
<keyword evidence="7" id="KW-1133">Transmembrane helix</keyword>
<feature type="compositionally biased region" description="Polar residues" evidence="6">
    <location>
        <begin position="331"/>
        <end position="341"/>
    </location>
</feature>
<evidence type="ECO:0000256" key="2">
    <source>
        <dbReference type="ARBA" id="ARBA00022519"/>
    </source>
</evidence>
<evidence type="ECO:0000256" key="5">
    <source>
        <dbReference type="PROSITE-ProRule" id="PRU00284"/>
    </source>
</evidence>
<keyword evidence="2" id="KW-1003">Cell membrane</keyword>
<dbReference type="PROSITE" id="PS50111">
    <property type="entry name" value="CHEMOTAXIS_TRANSDUC_2"/>
    <property type="match status" value="1"/>
</dbReference>
<dbReference type="PANTHER" id="PTHR32089:SF112">
    <property type="entry name" value="LYSOZYME-LIKE PROTEIN-RELATED"/>
    <property type="match status" value="1"/>
</dbReference>
<feature type="domain" description="Methyl-accepting transducer" evidence="8">
    <location>
        <begin position="322"/>
        <end position="544"/>
    </location>
</feature>
<feature type="domain" description="T-SNARE coiled-coil homology" evidence="9">
    <location>
        <begin position="474"/>
        <end position="536"/>
    </location>
</feature>
<dbReference type="SMART" id="SM00283">
    <property type="entry name" value="MA"/>
    <property type="match status" value="1"/>
</dbReference>
<keyword evidence="12" id="KW-1185">Reference proteome</keyword>
<protein>
    <submittedName>
        <fullName evidence="11">HAMP domain-containing protein</fullName>
    </submittedName>
</protein>
<dbReference type="GO" id="GO:0005886">
    <property type="term" value="C:plasma membrane"/>
    <property type="evidence" value="ECO:0007669"/>
    <property type="project" value="UniProtKB-SubCell"/>
</dbReference>
<keyword evidence="2" id="KW-0997">Cell inner membrane</keyword>
<evidence type="ECO:0000259" key="8">
    <source>
        <dbReference type="PROSITE" id="PS50111"/>
    </source>
</evidence>
<dbReference type="SMART" id="SM00304">
    <property type="entry name" value="HAMP"/>
    <property type="match status" value="1"/>
</dbReference>
<dbReference type="PANTHER" id="PTHR32089">
    <property type="entry name" value="METHYL-ACCEPTING CHEMOTAXIS PROTEIN MCPB"/>
    <property type="match status" value="1"/>
</dbReference>
<keyword evidence="7" id="KW-0472">Membrane</keyword>
<keyword evidence="3 5" id="KW-0807">Transducer</keyword>
<feature type="transmembrane region" description="Helical" evidence="7">
    <location>
        <begin position="206"/>
        <end position="228"/>
    </location>
</feature>